<evidence type="ECO:0000313" key="1">
    <source>
        <dbReference type="EMBL" id="CAD7648532.1"/>
    </source>
</evidence>
<keyword evidence="2" id="KW-1185">Reference proteome</keyword>
<dbReference type="EMBL" id="OC898344">
    <property type="protein sequence ID" value="CAD7648532.1"/>
    <property type="molecule type" value="Genomic_DNA"/>
</dbReference>
<gene>
    <name evidence="1" type="ORF">OSB1V03_LOCUS21980</name>
</gene>
<evidence type="ECO:0000313" key="2">
    <source>
        <dbReference type="Proteomes" id="UP000759131"/>
    </source>
</evidence>
<accession>A0A7R9LXP3</accession>
<name>A0A7R9LXP3_9ACAR</name>
<feature type="non-terminal residue" evidence="1">
    <location>
        <position position="254"/>
    </location>
</feature>
<dbReference type="EMBL" id="CAJPIZ010043769">
    <property type="protein sequence ID" value="CAG2122034.1"/>
    <property type="molecule type" value="Genomic_DNA"/>
</dbReference>
<dbReference type="OrthoDB" id="10071041at2759"/>
<proteinExistence type="predicted"/>
<protein>
    <submittedName>
        <fullName evidence="1">Uncharacterized protein</fullName>
    </submittedName>
</protein>
<dbReference type="AlphaFoldDB" id="A0A7R9LXP3"/>
<reference evidence="1" key="1">
    <citation type="submission" date="2020-11" db="EMBL/GenBank/DDBJ databases">
        <authorList>
            <person name="Tran Van P."/>
        </authorList>
    </citation>
    <scope>NUCLEOTIDE SEQUENCE</scope>
</reference>
<dbReference type="Proteomes" id="UP000759131">
    <property type="component" value="Unassembled WGS sequence"/>
</dbReference>
<organism evidence="1">
    <name type="scientific">Medioppia subpectinata</name>
    <dbReference type="NCBI Taxonomy" id="1979941"/>
    <lineage>
        <taxon>Eukaryota</taxon>
        <taxon>Metazoa</taxon>
        <taxon>Ecdysozoa</taxon>
        <taxon>Arthropoda</taxon>
        <taxon>Chelicerata</taxon>
        <taxon>Arachnida</taxon>
        <taxon>Acari</taxon>
        <taxon>Acariformes</taxon>
        <taxon>Sarcoptiformes</taxon>
        <taxon>Oribatida</taxon>
        <taxon>Brachypylina</taxon>
        <taxon>Oppioidea</taxon>
        <taxon>Oppiidae</taxon>
        <taxon>Medioppia</taxon>
    </lineage>
</organism>
<feature type="non-terminal residue" evidence="1">
    <location>
        <position position="1"/>
    </location>
</feature>
<sequence>ITVKNNLLFPEKSLSLEKYNIYTVPNVDINELTSKGLTFNITLNDGTNVPGCLPNYEYSLQLSPGFQKSGLLFIIESVCDPKNMLKVLEFNADTDLLAKPEGGGALAAVVYNIRDSVPKPTLNIKNDAYITFKFKNSEFTEYFNSTPDFGHPIVTGDTKRYEGYVSYKKELNVHKGGEYELLLLDDGEKSTGYQAIKGMDFLQGGAYVSIVYTDENGKLAGVTHNLVEANSLSVYLQIVQYAMLTAGEIMFSIT</sequence>